<proteinExistence type="predicted"/>
<evidence type="ECO:0000313" key="2">
    <source>
        <dbReference type="Proteomes" id="UP000477680"/>
    </source>
</evidence>
<gene>
    <name evidence="1" type="ORF">G3T16_19060</name>
</gene>
<reference evidence="1 2" key="1">
    <citation type="submission" date="2020-02" db="EMBL/GenBank/DDBJ databases">
        <title>Genome sequencing for Kineobactrum sp. M2.</title>
        <authorList>
            <person name="Park S.-J."/>
        </authorList>
    </citation>
    <scope>NUCLEOTIDE SEQUENCE [LARGE SCALE GENOMIC DNA]</scope>
    <source>
        <strain evidence="1 2">M2</strain>
    </source>
</reference>
<evidence type="ECO:0008006" key="3">
    <source>
        <dbReference type="Google" id="ProtNLM"/>
    </source>
</evidence>
<dbReference type="EMBL" id="CP048711">
    <property type="protein sequence ID" value="QIB67194.1"/>
    <property type="molecule type" value="Genomic_DNA"/>
</dbReference>
<sequence length="177" mass="19487">MLLNGPPGCGKDTLAEEMVPSGFTPMSFKPALYQAVSDHYGIPLEEVLHWCATRELKDEVWNPIGKTPREMMIEVSEEVYKPRFGKDYFGKAAAVACVEAGADFAVFSDGGFPEEIGPLALYYNQVIVVQLFREGFSFEKDSRTYVEGPDGTYQLTLVEGQVAEALGQLLGIAGRHK</sequence>
<dbReference type="RefSeq" id="WP_163496621.1">
    <property type="nucleotide sequence ID" value="NZ_CP048711.1"/>
</dbReference>
<dbReference type="Proteomes" id="UP000477680">
    <property type="component" value="Chromosome"/>
</dbReference>
<keyword evidence="2" id="KW-1185">Reference proteome</keyword>
<dbReference type="KEGG" id="kim:G3T16_19060"/>
<dbReference type="AlphaFoldDB" id="A0A6C0UB44"/>
<accession>A0A6C0UB44</accession>
<evidence type="ECO:0000313" key="1">
    <source>
        <dbReference type="EMBL" id="QIB67194.1"/>
    </source>
</evidence>
<name>A0A6C0UB44_9GAMM</name>
<protein>
    <recommendedName>
        <fullName evidence="3">AAA family ATPase</fullName>
    </recommendedName>
</protein>
<organism evidence="1 2">
    <name type="scientific">Kineobactrum salinum</name>
    <dbReference type="NCBI Taxonomy" id="2708301"/>
    <lineage>
        <taxon>Bacteria</taxon>
        <taxon>Pseudomonadati</taxon>
        <taxon>Pseudomonadota</taxon>
        <taxon>Gammaproteobacteria</taxon>
        <taxon>Cellvibrionales</taxon>
        <taxon>Halieaceae</taxon>
        <taxon>Kineobactrum</taxon>
    </lineage>
</organism>